<dbReference type="PANTHER" id="PTHR42951:SF4">
    <property type="entry name" value="ACYL-COENZYME A THIOESTERASE MBLAC2"/>
    <property type="match status" value="1"/>
</dbReference>
<dbReference type="Proteomes" id="UP000476411">
    <property type="component" value="Chromosome"/>
</dbReference>
<dbReference type="RefSeq" id="WP_162335477.1">
    <property type="nucleotide sequence ID" value="NZ_CP048113.1"/>
</dbReference>
<dbReference type="InterPro" id="IPR001279">
    <property type="entry name" value="Metallo-B-lactamas"/>
</dbReference>
<dbReference type="InterPro" id="IPR050855">
    <property type="entry name" value="NDM-1-like"/>
</dbReference>
<dbReference type="KEGG" id="chih:GWR21_30525"/>
<dbReference type="InterPro" id="IPR006311">
    <property type="entry name" value="TAT_signal"/>
</dbReference>
<comment type="similarity">
    <text evidence="1">Belongs to the metallo-beta-lactamase superfamily. Class-B beta-lactamase family.</text>
</comment>
<sequence>MKTQQHFIDRRNFLSSVGVLAGAFMLSPKSVFAQSESPVTMIIGEAKKSPVVATKLRGNLTLLDGSGGNIILAAGKEGNLLVDAGIDVSKDKMKAQINAINQAPLQYLINTHWHFDHASGNEWVHQEGAKIIAHTNTRKRLSQTVRVDDWNYTFPPAPAGALPTTVFEKEHTLKFDGETIRLWHYAPAHTDSDISVYFPDADVLHVADTWWNGYYPFIDYNTGGSIAGMIKAANHNISVTTDKTLIVPGHGPVGDKKQLTAYRDMLVAINEKVIKLKKSGMSMKEVVAAKPTRDFDAQWGNFVIGPDFFTKLVYKGITV</sequence>
<evidence type="ECO:0000256" key="1">
    <source>
        <dbReference type="ARBA" id="ARBA00005250"/>
    </source>
</evidence>
<dbReference type="AlphaFoldDB" id="A0A6B9ZPX9"/>
<dbReference type="SMART" id="SM00849">
    <property type="entry name" value="Lactamase_B"/>
    <property type="match status" value="1"/>
</dbReference>
<dbReference type="EMBL" id="CP048113">
    <property type="protein sequence ID" value="QHS63761.1"/>
    <property type="molecule type" value="Genomic_DNA"/>
</dbReference>
<dbReference type="PANTHER" id="PTHR42951">
    <property type="entry name" value="METALLO-BETA-LACTAMASE DOMAIN-CONTAINING"/>
    <property type="match status" value="1"/>
</dbReference>
<proteinExistence type="inferred from homology"/>
<dbReference type="SUPFAM" id="SSF56281">
    <property type="entry name" value="Metallo-hydrolase/oxidoreductase"/>
    <property type="match status" value="1"/>
</dbReference>
<evidence type="ECO:0000313" key="4">
    <source>
        <dbReference type="Proteomes" id="UP000476411"/>
    </source>
</evidence>
<keyword evidence="4" id="KW-1185">Reference proteome</keyword>
<accession>A0A6B9ZPX9</accession>
<dbReference type="GO" id="GO:0016787">
    <property type="term" value="F:hydrolase activity"/>
    <property type="evidence" value="ECO:0007669"/>
    <property type="project" value="UniProtKB-KW"/>
</dbReference>
<protein>
    <submittedName>
        <fullName evidence="3">MBL fold metallo-hydrolase</fullName>
    </submittedName>
</protein>
<dbReference type="InterPro" id="IPR036866">
    <property type="entry name" value="RibonucZ/Hydroxyglut_hydro"/>
</dbReference>
<evidence type="ECO:0000313" key="3">
    <source>
        <dbReference type="EMBL" id="QHS63761.1"/>
    </source>
</evidence>
<name>A0A6B9ZPX9_9BACT</name>
<feature type="domain" description="Metallo-beta-lactamase" evidence="2">
    <location>
        <begin position="67"/>
        <end position="250"/>
    </location>
</feature>
<evidence type="ECO:0000259" key="2">
    <source>
        <dbReference type="SMART" id="SM00849"/>
    </source>
</evidence>
<dbReference type="PROSITE" id="PS51318">
    <property type="entry name" value="TAT"/>
    <property type="match status" value="1"/>
</dbReference>
<gene>
    <name evidence="3" type="ORF">GWR21_30525</name>
</gene>
<dbReference type="Gene3D" id="3.60.15.10">
    <property type="entry name" value="Ribonuclease Z/Hydroxyacylglutathione hydrolase-like"/>
    <property type="match status" value="1"/>
</dbReference>
<dbReference type="GO" id="GO:0017001">
    <property type="term" value="P:antibiotic catabolic process"/>
    <property type="evidence" value="ECO:0007669"/>
    <property type="project" value="UniProtKB-ARBA"/>
</dbReference>
<dbReference type="Pfam" id="PF00753">
    <property type="entry name" value="Lactamase_B"/>
    <property type="match status" value="1"/>
</dbReference>
<reference evidence="3 4" key="1">
    <citation type="submission" date="2020-01" db="EMBL/GenBank/DDBJ databases">
        <title>Complete genome sequence of Chitinophaga sp. H33E-04 isolated from quinoa roots.</title>
        <authorList>
            <person name="Weon H.-Y."/>
            <person name="Lee S.A."/>
        </authorList>
    </citation>
    <scope>NUCLEOTIDE SEQUENCE [LARGE SCALE GENOMIC DNA]</scope>
    <source>
        <strain evidence="3 4">H33E-04</strain>
    </source>
</reference>
<keyword evidence="3" id="KW-0378">Hydrolase</keyword>
<dbReference type="CDD" id="cd16282">
    <property type="entry name" value="metallo-hydrolase-like_MBL-fold"/>
    <property type="match status" value="1"/>
</dbReference>
<organism evidence="3 4">
    <name type="scientific">Chitinophaga agri</name>
    <dbReference type="NCBI Taxonomy" id="2703787"/>
    <lineage>
        <taxon>Bacteria</taxon>
        <taxon>Pseudomonadati</taxon>
        <taxon>Bacteroidota</taxon>
        <taxon>Chitinophagia</taxon>
        <taxon>Chitinophagales</taxon>
        <taxon>Chitinophagaceae</taxon>
        <taxon>Chitinophaga</taxon>
    </lineage>
</organism>